<dbReference type="SMART" id="SM00612">
    <property type="entry name" value="Kelch"/>
    <property type="match status" value="5"/>
</dbReference>
<evidence type="ECO:0000259" key="4">
    <source>
        <dbReference type="PROSITE" id="PS50097"/>
    </source>
</evidence>
<gene>
    <name evidence="5" type="ORF">HF521_015215</name>
</gene>
<dbReference type="EMBL" id="JABFDY010000028">
    <property type="protein sequence ID" value="KAF7686822.1"/>
    <property type="molecule type" value="Genomic_DNA"/>
</dbReference>
<dbReference type="InterPro" id="IPR056737">
    <property type="entry name" value="Beta-prop_ATRN-MKLN-like"/>
</dbReference>
<dbReference type="SUPFAM" id="SSF54695">
    <property type="entry name" value="POZ domain"/>
    <property type="match status" value="2"/>
</dbReference>
<evidence type="ECO:0000313" key="5">
    <source>
        <dbReference type="EMBL" id="KAF7686822.1"/>
    </source>
</evidence>
<dbReference type="Pfam" id="PF07707">
    <property type="entry name" value="BACK"/>
    <property type="match status" value="1"/>
</dbReference>
<feature type="compositionally biased region" description="Basic and acidic residues" evidence="3">
    <location>
        <begin position="202"/>
        <end position="220"/>
    </location>
</feature>
<dbReference type="FunFam" id="1.25.40.420:FF:000001">
    <property type="entry name" value="Kelch-like family member 12"/>
    <property type="match status" value="1"/>
</dbReference>
<proteinExistence type="predicted"/>
<dbReference type="SUPFAM" id="SSF117281">
    <property type="entry name" value="Kelch motif"/>
    <property type="match status" value="1"/>
</dbReference>
<keyword evidence="1" id="KW-0880">Kelch repeat</keyword>
<reference evidence="5" key="1">
    <citation type="submission" date="2020-08" db="EMBL/GenBank/DDBJ databases">
        <title>Chromosome-level assembly of Southern catfish (Silurus meridionalis) provides insights into visual adaptation to the nocturnal and benthic lifestyles.</title>
        <authorList>
            <person name="Zhang Y."/>
            <person name="Wang D."/>
            <person name="Peng Z."/>
        </authorList>
    </citation>
    <scope>NUCLEOTIDE SEQUENCE</scope>
    <source>
        <strain evidence="5">SWU-2019-XX</strain>
        <tissue evidence="5">Muscle</tissue>
    </source>
</reference>
<keyword evidence="2" id="KW-0677">Repeat</keyword>
<dbReference type="InterPro" id="IPR011705">
    <property type="entry name" value="BACK"/>
</dbReference>
<evidence type="ECO:0000256" key="1">
    <source>
        <dbReference type="ARBA" id="ARBA00022441"/>
    </source>
</evidence>
<dbReference type="Pfam" id="PF24981">
    <property type="entry name" value="Beta-prop_ATRN-LZTR1"/>
    <property type="match status" value="1"/>
</dbReference>
<organism evidence="5 6">
    <name type="scientific">Silurus meridionalis</name>
    <name type="common">Southern catfish</name>
    <name type="synonym">Silurus soldatovi meridionalis</name>
    <dbReference type="NCBI Taxonomy" id="175797"/>
    <lineage>
        <taxon>Eukaryota</taxon>
        <taxon>Metazoa</taxon>
        <taxon>Chordata</taxon>
        <taxon>Craniata</taxon>
        <taxon>Vertebrata</taxon>
        <taxon>Euteleostomi</taxon>
        <taxon>Actinopterygii</taxon>
        <taxon>Neopterygii</taxon>
        <taxon>Teleostei</taxon>
        <taxon>Ostariophysi</taxon>
        <taxon>Siluriformes</taxon>
        <taxon>Siluridae</taxon>
        <taxon>Silurus</taxon>
    </lineage>
</organism>
<sequence>MEFTRRYLPMEWEERWRKEKERRKKVIDEGGEEFERESRRLTWIRAYNDSRMGMKENKVNKNERGIQETENKWNDEIETKKFTKDSYPTEIFKAMEKLRCCSVLTDLILSVEHGFVVHAHSVVLAAVSTRIQQMLQQRNEKNESEICLHLGPEVCYVGLSAVLEFAYSGKIAGLNNNSLAQIQAAALHLGVSRVLELCKKEEEGESKKNEEKEMKKMNGKEHRKLNLQSIRQLWAEKVGCDVELEAQGRKFHAHRVILSASSDYFHAMFSSGMKETHQTSVSLLLVGAPELEALLHCCYSGHLFLDWGCIFELTIAALQFQFQPALSLCLSYLEQQMDVHNCLDVAAFAEAYMLGDLFETAEDFILMHFQEVMATPMFLELPAEKLLNLLRRDALCVPSELSVFRAVVAWIEADPEQRLSQAQEVMTGVRFPLMTFREFREVRAVNLQMECRGNEDVYLYHTALKEFGFGDSSQVVQHRIRYPKDVLVVVGGDQLNPDDGQRLPSKQLWFANSMRSGTGLVKDMEWRMLGEMPSRARFRHGISILDGKLYVAGGCHYYSKTDTMKSAYRYDPINNSWKRLSDMQEHRSNFTMVVREDSLYAIGGDKDISTNLDSVEKYSVETDTWSLAHSLDQPLSGHAAVVWEGEIFISGGFNLKYQCLVSMFLYHPERGTTYLSDMAHDRAQHCMESLAKCFYVAGGVCNLREFYTDQLSCESYDPRSDMWTAFTPLPLCHVGAASAVLEGKLYVLGGYSQEDYSEARLVHRYDPGNKRWENMGKMAGPVTDIRACLLHLPVQLRRSDRLKAM</sequence>
<comment type="caution">
    <text evidence="5">The sequence shown here is derived from an EMBL/GenBank/DDBJ whole genome shotgun (WGS) entry which is preliminary data.</text>
</comment>
<accession>A0A8T0A4T6</accession>
<evidence type="ECO:0000256" key="3">
    <source>
        <dbReference type="SAM" id="MobiDB-lite"/>
    </source>
</evidence>
<dbReference type="PANTHER" id="PTHR45632:SF14">
    <property type="entry name" value="KELCH-LIKE PROTEIN 33"/>
    <property type="match status" value="1"/>
</dbReference>
<dbReference type="Pfam" id="PF21536">
    <property type="entry name" value="BTB_KLHL33"/>
    <property type="match status" value="1"/>
</dbReference>
<dbReference type="InterPro" id="IPR000210">
    <property type="entry name" value="BTB/POZ_dom"/>
</dbReference>
<name>A0A8T0A4T6_SILME</name>
<dbReference type="AlphaFoldDB" id="A0A8T0A4T6"/>
<dbReference type="PANTHER" id="PTHR45632">
    <property type="entry name" value="LD33804P"/>
    <property type="match status" value="1"/>
</dbReference>
<dbReference type="Gene3D" id="2.120.10.80">
    <property type="entry name" value="Kelch-type beta propeller"/>
    <property type="match status" value="2"/>
</dbReference>
<dbReference type="SMART" id="SM00225">
    <property type="entry name" value="BTB"/>
    <property type="match status" value="2"/>
</dbReference>
<dbReference type="InterPro" id="IPR015915">
    <property type="entry name" value="Kelch-typ_b-propeller"/>
</dbReference>
<dbReference type="Gene3D" id="3.30.710.10">
    <property type="entry name" value="Potassium Channel Kv1.1, Chain A"/>
    <property type="match status" value="2"/>
</dbReference>
<dbReference type="Pfam" id="PF00651">
    <property type="entry name" value="BTB"/>
    <property type="match status" value="1"/>
</dbReference>
<dbReference type="OrthoDB" id="45365at2759"/>
<dbReference type="InterPro" id="IPR006652">
    <property type="entry name" value="Kelch_1"/>
</dbReference>
<feature type="domain" description="BTB" evidence="4">
    <location>
        <begin position="105"/>
        <end position="171"/>
    </location>
</feature>
<feature type="region of interest" description="Disordered" evidence="3">
    <location>
        <begin position="202"/>
        <end position="222"/>
    </location>
</feature>
<dbReference type="Gene3D" id="1.25.40.420">
    <property type="match status" value="1"/>
</dbReference>
<evidence type="ECO:0000256" key="2">
    <source>
        <dbReference type="ARBA" id="ARBA00022737"/>
    </source>
</evidence>
<dbReference type="PROSITE" id="PS50097">
    <property type="entry name" value="BTB"/>
    <property type="match status" value="2"/>
</dbReference>
<evidence type="ECO:0000313" key="6">
    <source>
        <dbReference type="Proteomes" id="UP000606274"/>
    </source>
</evidence>
<protein>
    <recommendedName>
        <fullName evidence="4">BTB domain-containing protein</fullName>
    </recommendedName>
</protein>
<keyword evidence="6" id="KW-1185">Reference proteome</keyword>
<dbReference type="InterPro" id="IPR011333">
    <property type="entry name" value="SKP1/BTB/POZ_sf"/>
</dbReference>
<feature type="domain" description="BTB" evidence="4">
    <location>
        <begin position="240"/>
        <end position="307"/>
    </location>
</feature>
<dbReference type="SMART" id="SM00875">
    <property type="entry name" value="BACK"/>
    <property type="match status" value="1"/>
</dbReference>
<dbReference type="Proteomes" id="UP000606274">
    <property type="component" value="Unassembled WGS sequence"/>
</dbReference>